<feature type="signal peptide" evidence="11">
    <location>
        <begin position="1"/>
        <end position="19"/>
    </location>
</feature>
<feature type="domain" description="PDZ" evidence="12">
    <location>
        <begin position="787"/>
        <end position="860"/>
    </location>
</feature>
<proteinExistence type="inferred from homology"/>
<dbReference type="InterPro" id="IPR011042">
    <property type="entry name" value="6-blade_b-propeller_TolB-like"/>
</dbReference>
<dbReference type="InterPro" id="IPR029045">
    <property type="entry name" value="ClpP/crotonase-like_dom_sf"/>
</dbReference>
<dbReference type="PANTHER" id="PTHR43253">
    <property type="entry name" value="TRICORN PROTEASE HOMOLOG 2-RELATED"/>
    <property type="match status" value="1"/>
</dbReference>
<dbReference type="InterPro" id="IPR012393">
    <property type="entry name" value="Tricorn_protease"/>
</dbReference>
<dbReference type="GO" id="GO:0008236">
    <property type="term" value="F:serine-type peptidase activity"/>
    <property type="evidence" value="ECO:0007669"/>
    <property type="project" value="UniProtKB-UniRule"/>
</dbReference>
<dbReference type="SMART" id="SM00228">
    <property type="entry name" value="PDZ"/>
    <property type="match status" value="1"/>
</dbReference>
<evidence type="ECO:0000313" key="14">
    <source>
        <dbReference type="EMBL" id="NME68065.1"/>
    </source>
</evidence>
<dbReference type="SUPFAM" id="SSF82171">
    <property type="entry name" value="DPP6 N-terminal domain-like"/>
    <property type="match status" value="3"/>
</dbReference>
<protein>
    <recommendedName>
        <fullName evidence="7">Tricorn protease homolog</fullName>
        <ecNumber evidence="7">3.4.21.-</ecNumber>
    </recommendedName>
</protein>
<comment type="subcellular location">
    <subcellularLocation>
        <location evidence="1 7">Cytoplasm</location>
    </subcellularLocation>
</comment>
<organism evidence="14 15">
    <name type="scientific">Flammeovirga aprica JL-4</name>
    <dbReference type="NCBI Taxonomy" id="694437"/>
    <lineage>
        <taxon>Bacteria</taxon>
        <taxon>Pseudomonadati</taxon>
        <taxon>Bacteroidota</taxon>
        <taxon>Cytophagia</taxon>
        <taxon>Cytophagales</taxon>
        <taxon>Flammeovirgaceae</taxon>
        <taxon>Flammeovirga</taxon>
    </lineage>
</organism>
<dbReference type="PIRSF" id="PIRSF036421">
    <property type="entry name" value="Tricorn_protease"/>
    <property type="match status" value="1"/>
</dbReference>
<dbReference type="SMART" id="SM00245">
    <property type="entry name" value="TSPc"/>
    <property type="match status" value="1"/>
</dbReference>
<gene>
    <name evidence="14" type="ORF">HHU12_08845</name>
</gene>
<comment type="function">
    <text evidence="7">Degrades oligopeptides.</text>
</comment>
<keyword evidence="3 7" id="KW-0963">Cytoplasm</keyword>
<evidence type="ECO:0000256" key="3">
    <source>
        <dbReference type="ARBA" id="ARBA00022490"/>
    </source>
</evidence>
<dbReference type="InterPro" id="IPR036034">
    <property type="entry name" value="PDZ_sf"/>
</dbReference>
<dbReference type="Pfam" id="PF26550">
    <property type="entry name" value="Tricorn_2nd"/>
    <property type="match status" value="1"/>
</dbReference>
<feature type="active site" description="Nucleophile" evidence="8">
    <location>
        <position position="988"/>
    </location>
</feature>
<dbReference type="RefSeq" id="WP_169656378.1">
    <property type="nucleotide sequence ID" value="NZ_JABANE010000018.1"/>
</dbReference>
<reference evidence="14 15" key="1">
    <citation type="submission" date="2020-04" db="EMBL/GenBank/DDBJ databases">
        <title>Flammeovirga sp. SR4, a novel species isolated from seawater.</title>
        <authorList>
            <person name="Wang X."/>
        </authorList>
    </citation>
    <scope>NUCLEOTIDE SEQUENCE [LARGE SCALE GENOMIC DNA]</scope>
    <source>
        <strain evidence="14 15">ATCC 23126</strain>
    </source>
</reference>
<dbReference type="Pfam" id="PF03572">
    <property type="entry name" value="Peptidase_S41"/>
    <property type="match status" value="1"/>
</dbReference>
<dbReference type="Gene3D" id="2.120.10.30">
    <property type="entry name" value="TolB, C-terminal domain"/>
    <property type="match status" value="1"/>
</dbReference>
<evidence type="ECO:0000256" key="1">
    <source>
        <dbReference type="ARBA" id="ARBA00004496"/>
    </source>
</evidence>
<evidence type="ECO:0000256" key="5">
    <source>
        <dbReference type="ARBA" id="ARBA00022801"/>
    </source>
</evidence>
<dbReference type="EMBL" id="JABANE010000018">
    <property type="protein sequence ID" value="NME68065.1"/>
    <property type="molecule type" value="Genomic_DNA"/>
</dbReference>
<dbReference type="InterPro" id="IPR001478">
    <property type="entry name" value="PDZ"/>
</dbReference>
<dbReference type="AlphaFoldDB" id="A0A7X9P275"/>
<dbReference type="SUPFAM" id="SSF52096">
    <property type="entry name" value="ClpP/crotonase"/>
    <property type="match status" value="1"/>
</dbReference>
<evidence type="ECO:0000256" key="2">
    <source>
        <dbReference type="ARBA" id="ARBA00008524"/>
    </source>
</evidence>
<evidence type="ECO:0000256" key="9">
    <source>
        <dbReference type="PIRSR" id="PIRSR036421-3"/>
    </source>
</evidence>
<feature type="compositionally biased region" description="Basic and acidic residues" evidence="10">
    <location>
        <begin position="569"/>
        <end position="582"/>
    </location>
</feature>
<evidence type="ECO:0000256" key="11">
    <source>
        <dbReference type="SAM" id="SignalP"/>
    </source>
</evidence>
<dbReference type="GO" id="GO:0006508">
    <property type="term" value="P:proteolysis"/>
    <property type="evidence" value="ECO:0007669"/>
    <property type="project" value="UniProtKB-UniRule"/>
</dbReference>
<evidence type="ECO:0000256" key="4">
    <source>
        <dbReference type="ARBA" id="ARBA00022670"/>
    </source>
</evidence>
<feature type="chain" id="PRO_5030879561" description="Tricorn protease homolog" evidence="11">
    <location>
        <begin position="20"/>
        <end position="1079"/>
    </location>
</feature>
<dbReference type="Gene3D" id="2.120.10.60">
    <property type="entry name" value="Tricorn protease N-terminal domain"/>
    <property type="match status" value="2"/>
</dbReference>
<dbReference type="Pfam" id="PF14684">
    <property type="entry name" value="Tricorn_C1"/>
    <property type="match status" value="1"/>
</dbReference>
<dbReference type="PANTHER" id="PTHR43253:SF1">
    <property type="entry name" value="TRICORN PROTEASE HOMOLOG 2-RELATED"/>
    <property type="match status" value="1"/>
</dbReference>
<evidence type="ECO:0000256" key="8">
    <source>
        <dbReference type="PIRSR" id="PIRSR036421-1"/>
    </source>
</evidence>
<dbReference type="InterPro" id="IPR028204">
    <property type="entry name" value="Tricorn_C1"/>
</dbReference>
<comment type="caution">
    <text evidence="14">The sequence shown here is derived from an EMBL/GenBank/DDBJ whole genome shotgun (WGS) entry which is preliminary data.</text>
</comment>
<comment type="similarity">
    <text evidence="2 7">Belongs to the peptidase S41B family.</text>
</comment>
<name>A0A7X9P275_9BACT</name>
<feature type="region of interest" description="Disordered" evidence="10">
    <location>
        <begin position="569"/>
        <end position="590"/>
    </location>
</feature>
<feature type="site" description="Transition state stabilizer; via amide nitrogen" evidence="9">
    <location>
        <position position="989"/>
    </location>
</feature>
<evidence type="ECO:0000256" key="7">
    <source>
        <dbReference type="PIRNR" id="PIRNR036421"/>
    </source>
</evidence>
<dbReference type="EC" id="3.4.21.-" evidence="7"/>
<evidence type="ECO:0000313" key="15">
    <source>
        <dbReference type="Proteomes" id="UP000576082"/>
    </source>
</evidence>
<dbReference type="CDD" id="cd07562">
    <property type="entry name" value="Peptidase_S41_TRI"/>
    <property type="match status" value="1"/>
</dbReference>
<keyword evidence="6 7" id="KW-0720">Serine protease</keyword>
<evidence type="ECO:0000256" key="10">
    <source>
        <dbReference type="SAM" id="MobiDB-lite"/>
    </source>
</evidence>
<evidence type="ECO:0000259" key="12">
    <source>
        <dbReference type="SMART" id="SM00228"/>
    </source>
</evidence>
<feature type="active site" description="Charge relay system" evidence="8">
    <location>
        <position position="1045"/>
    </location>
</feature>
<dbReference type="InterPro" id="IPR005151">
    <property type="entry name" value="Tail-specific_protease"/>
</dbReference>
<evidence type="ECO:0000259" key="13">
    <source>
        <dbReference type="SMART" id="SM00245"/>
    </source>
</evidence>
<dbReference type="Gene3D" id="3.30.750.44">
    <property type="match status" value="1"/>
</dbReference>
<dbReference type="Gene3D" id="3.90.226.10">
    <property type="entry name" value="2-enoyl-CoA Hydratase, Chain A, domain 1"/>
    <property type="match status" value="1"/>
</dbReference>
<dbReference type="Pfam" id="PF26549">
    <property type="entry name" value="Tricorn_N"/>
    <property type="match status" value="1"/>
</dbReference>
<accession>A0A7X9P275</accession>
<keyword evidence="5 7" id="KW-0378">Hydrolase</keyword>
<dbReference type="Gene3D" id="2.30.42.10">
    <property type="match status" value="1"/>
</dbReference>
<sequence length="1079" mass="122646">MKRLVFFALMSIIGFSSFAQSPLWMRYPSISPDGSKITFAYQGDLYVVPTNGGKAQAITHHVAHDYAPVWSPDSKQIAFASDRFGNFDVFVMNAEGGAPQRLTYHSNKEIPSSFTPDGKSVLYTATILDDQKSAQFPYARLPELYSIGIEGGRPEQVLSISAVNAKYSKDQKTILYQDVKGYEDNWRKHHTSSVTRDIWVYDIASNKHKQISTFKGEDLYPQFYKDDQTIVYLSEEEGSFNVWTTKLDGSNKERLTSFEKHPIRFLTVAEDGKMCFGYDGEIYTFVKGQTPQKVNIEIHNDNKVNNVTFERKSSGGNQIAVSPNGKEMAFILRGDVFVTSVDYNTTVQITKTPEQERSVSFSPDGRKLVYAGERNDSWNIYTSEIENKEDLYFVSASSFVEKVVTEKAEEEFQPMWSPKGDEIAFLEERTTLKVINLDTKKERVILPGTYNYSYSDGDQAYDWSPDGKWFAVQYSPNQWTSTDIALVDASGNQNIINLTESGYNSGQPKFAMDGKAIIFSNDRYGFRSHGSWGAEDDIFALFLTKEAFDEFQLSKEEFDLLEEARKEAEKKEKEAKKEDDSKKKKKKGNDKEVDEKEEALVIDFDGMKDRILRLTINSSFTSDMLLTKDGSKLFYMSSFEGGYDLWAKDIRKNETKLVLKLSGYGGNLQFDKDHKNLFFITNGKFAKMDVKSNKRKGISYGASYYLDRAAEREYMFDHVWRQVKKKFYDSNIHGIDWEYYKTSYAKFLPYINNNYDYSEMLSEMLGELNGSHTGCRFYAPSNGDQTASLGAFYNPDYQNDGVEILEVIEGSPLTKVEEDIKAGMIITEIDGQKVVANQDYFQLLNHKKGIATHLTILDPSNSKVFRTVVKPISQGSLGNLLYKRWVKQREKETEEASNGKVGYVHVRGMNSSSFRTLYSEALGKNYKKEALIVDTRFNGGGWLHDDLVTFLSGKVYAQFVPNNQKFGTEPINKWTKPSAVLASEGNYSDAHAFPYAYKTLGIGKIIGMPVPGTMTAVWWERMQDPTLVFGIPQVGVRDMNGNYLENQQIEPDVKIAQDKDVVVEGIDQQLRKAVDELLK</sequence>
<dbReference type="SUPFAM" id="SSF50156">
    <property type="entry name" value="PDZ domain-like"/>
    <property type="match status" value="1"/>
</dbReference>
<keyword evidence="15" id="KW-1185">Reference proteome</keyword>
<feature type="active site" description="Charge relay system" evidence="8">
    <location>
        <position position="772"/>
    </location>
</feature>
<keyword evidence="4 7" id="KW-0645">Protease</keyword>
<dbReference type="Proteomes" id="UP000576082">
    <property type="component" value="Unassembled WGS sequence"/>
</dbReference>
<keyword evidence="11" id="KW-0732">Signal</keyword>
<dbReference type="GO" id="GO:0005737">
    <property type="term" value="C:cytoplasm"/>
    <property type="evidence" value="ECO:0007669"/>
    <property type="project" value="UniProtKB-SubCell"/>
</dbReference>
<feature type="domain" description="Tail specific protease" evidence="13">
    <location>
        <begin position="861"/>
        <end position="1056"/>
    </location>
</feature>
<evidence type="ECO:0000256" key="6">
    <source>
        <dbReference type="ARBA" id="ARBA00022825"/>
    </source>
</evidence>